<reference evidence="2" key="1">
    <citation type="submission" date="2019-12" db="EMBL/GenBank/DDBJ databases">
        <title>Genome sequencing and annotation of Brassica cretica.</title>
        <authorList>
            <person name="Studholme D.J."/>
            <person name="Sarris P.F."/>
        </authorList>
    </citation>
    <scope>NUCLEOTIDE SEQUENCE</scope>
    <source>
        <strain evidence="2">PFS-102/07</strain>
        <tissue evidence="2">Leaf</tissue>
    </source>
</reference>
<dbReference type="AlphaFoldDB" id="A0A8S9FMG9"/>
<gene>
    <name evidence="2" type="ORF">F2Q70_00031133</name>
</gene>
<comment type="caution">
    <text evidence="2">The sequence shown here is derived from an EMBL/GenBank/DDBJ whole genome shotgun (WGS) entry which is preliminary data.</text>
</comment>
<feature type="compositionally biased region" description="Polar residues" evidence="1">
    <location>
        <begin position="106"/>
        <end position="125"/>
    </location>
</feature>
<sequence length="157" mass="17502">MPRAGHLPPGREHITYNAKVLPEELTRLLSGMEYITYNAKVLPEELTLLLSGSLFDLRVLNTTSGSERTSGFSNDLRVLIRPQGPKYDLRDLKENLRVPTRPSGPDTISGSKGETPDSHITSGSKSDLRVQNDLRVHKTPPGYKRPPGQKRRSMDLT</sequence>
<protein>
    <submittedName>
        <fullName evidence="2">Uncharacterized protein</fullName>
    </submittedName>
</protein>
<dbReference type="EMBL" id="QGKY02002305">
    <property type="protein sequence ID" value="KAF2534331.1"/>
    <property type="molecule type" value="Genomic_DNA"/>
</dbReference>
<accession>A0A8S9FMG9</accession>
<evidence type="ECO:0000256" key="1">
    <source>
        <dbReference type="SAM" id="MobiDB-lite"/>
    </source>
</evidence>
<evidence type="ECO:0000313" key="2">
    <source>
        <dbReference type="EMBL" id="KAF2534331.1"/>
    </source>
</evidence>
<feature type="compositionally biased region" description="Basic and acidic residues" evidence="1">
    <location>
        <begin position="126"/>
        <end position="136"/>
    </location>
</feature>
<feature type="region of interest" description="Disordered" evidence="1">
    <location>
        <begin position="90"/>
        <end position="157"/>
    </location>
</feature>
<name>A0A8S9FMG9_BRACR</name>
<organism evidence="2">
    <name type="scientific">Brassica cretica</name>
    <name type="common">Mustard</name>
    <dbReference type="NCBI Taxonomy" id="69181"/>
    <lineage>
        <taxon>Eukaryota</taxon>
        <taxon>Viridiplantae</taxon>
        <taxon>Streptophyta</taxon>
        <taxon>Embryophyta</taxon>
        <taxon>Tracheophyta</taxon>
        <taxon>Spermatophyta</taxon>
        <taxon>Magnoliopsida</taxon>
        <taxon>eudicotyledons</taxon>
        <taxon>Gunneridae</taxon>
        <taxon>Pentapetalae</taxon>
        <taxon>rosids</taxon>
        <taxon>malvids</taxon>
        <taxon>Brassicales</taxon>
        <taxon>Brassicaceae</taxon>
        <taxon>Brassiceae</taxon>
        <taxon>Brassica</taxon>
    </lineage>
</organism>
<proteinExistence type="predicted"/>